<evidence type="ECO:0000313" key="1">
    <source>
        <dbReference type="EMBL" id="GBL90095.1"/>
    </source>
</evidence>
<reference evidence="1 2" key="1">
    <citation type="journal article" date="2019" name="Sci. Rep.">
        <title>Orb-weaving spider Araneus ventricosus genome elucidates the spidroin gene catalogue.</title>
        <authorList>
            <person name="Kono N."/>
            <person name="Nakamura H."/>
            <person name="Ohtoshi R."/>
            <person name="Moran D.A.P."/>
            <person name="Shinohara A."/>
            <person name="Yoshida Y."/>
            <person name="Fujiwara M."/>
            <person name="Mori M."/>
            <person name="Tomita M."/>
            <person name="Arakawa K."/>
        </authorList>
    </citation>
    <scope>NUCLEOTIDE SEQUENCE [LARGE SCALE GENOMIC DNA]</scope>
</reference>
<sequence>MVTTNFTEANTSHSLLDTSPHIPSNQWQILTIRGPRRKIVLPNVINSQSAYTAMYVYFEAPLESLGTRRALLPPMRKTATASNGTLSYTIL</sequence>
<dbReference type="Proteomes" id="UP000499080">
    <property type="component" value="Unassembled WGS sequence"/>
</dbReference>
<organism evidence="1 2">
    <name type="scientific">Araneus ventricosus</name>
    <name type="common">Orbweaver spider</name>
    <name type="synonym">Epeira ventricosa</name>
    <dbReference type="NCBI Taxonomy" id="182803"/>
    <lineage>
        <taxon>Eukaryota</taxon>
        <taxon>Metazoa</taxon>
        <taxon>Ecdysozoa</taxon>
        <taxon>Arthropoda</taxon>
        <taxon>Chelicerata</taxon>
        <taxon>Arachnida</taxon>
        <taxon>Araneae</taxon>
        <taxon>Araneomorphae</taxon>
        <taxon>Entelegynae</taxon>
        <taxon>Araneoidea</taxon>
        <taxon>Araneidae</taxon>
        <taxon>Araneus</taxon>
    </lineage>
</organism>
<evidence type="ECO:0000313" key="2">
    <source>
        <dbReference type="Proteomes" id="UP000499080"/>
    </source>
</evidence>
<protein>
    <submittedName>
        <fullName evidence="1">Uncharacterized protein</fullName>
    </submittedName>
</protein>
<proteinExistence type="predicted"/>
<comment type="caution">
    <text evidence="1">The sequence shown here is derived from an EMBL/GenBank/DDBJ whole genome shotgun (WGS) entry which is preliminary data.</text>
</comment>
<keyword evidence="2" id="KW-1185">Reference proteome</keyword>
<name>A0A4Y2BFD2_ARAVE</name>
<dbReference type="AlphaFoldDB" id="A0A4Y2BFD2"/>
<accession>A0A4Y2BFD2</accession>
<gene>
    <name evidence="1" type="ORF">AVEN_135453_1</name>
</gene>
<dbReference type="EMBL" id="BGPR01000069">
    <property type="protein sequence ID" value="GBL90095.1"/>
    <property type="molecule type" value="Genomic_DNA"/>
</dbReference>